<gene>
    <name evidence="1" type="ORF">SDC9_116208</name>
</gene>
<evidence type="ECO:0000313" key="1">
    <source>
        <dbReference type="EMBL" id="MPM69264.1"/>
    </source>
</evidence>
<protein>
    <submittedName>
        <fullName evidence="1">Uncharacterized protein</fullName>
    </submittedName>
</protein>
<accession>A0A645C5N7</accession>
<sequence>MADPGDFFNALSQFVGVARRHVFYNEHGGCRGVKGIFQQFFSLGGVHIRREIGQNVVVDLGCRYTDDVRDEQ</sequence>
<reference evidence="1" key="1">
    <citation type="submission" date="2019-08" db="EMBL/GenBank/DDBJ databases">
        <authorList>
            <person name="Kucharzyk K."/>
            <person name="Murdoch R.W."/>
            <person name="Higgins S."/>
            <person name="Loffler F."/>
        </authorList>
    </citation>
    <scope>NUCLEOTIDE SEQUENCE</scope>
</reference>
<comment type="caution">
    <text evidence="1">The sequence shown here is derived from an EMBL/GenBank/DDBJ whole genome shotgun (WGS) entry which is preliminary data.</text>
</comment>
<dbReference type="AlphaFoldDB" id="A0A645C5N7"/>
<name>A0A645C5N7_9ZZZZ</name>
<dbReference type="EMBL" id="VSSQ01022754">
    <property type="protein sequence ID" value="MPM69264.1"/>
    <property type="molecule type" value="Genomic_DNA"/>
</dbReference>
<organism evidence="1">
    <name type="scientific">bioreactor metagenome</name>
    <dbReference type="NCBI Taxonomy" id="1076179"/>
    <lineage>
        <taxon>unclassified sequences</taxon>
        <taxon>metagenomes</taxon>
        <taxon>ecological metagenomes</taxon>
    </lineage>
</organism>
<proteinExistence type="predicted"/>